<name>A0A9N9C1F2_9GLOM</name>
<accession>A0A9N9C1F2</accession>
<evidence type="ECO:0000256" key="1">
    <source>
        <dbReference type="SAM" id="MobiDB-lite"/>
    </source>
</evidence>
<feature type="compositionally biased region" description="Polar residues" evidence="1">
    <location>
        <begin position="1"/>
        <end position="10"/>
    </location>
</feature>
<organism evidence="2 3">
    <name type="scientific">Ambispora gerdemannii</name>
    <dbReference type="NCBI Taxonomy" id="144530"/>
    <lineage>
        <taxon>Eukaryota</taxon>
        <taxon>Fungi</taxon>
        <taxon>Fungi incertae sedis</taxon>
        <taxon>Mucoromycota</taxon>
        <taxon>Glomeromycotina</taxon>
        <taxon>Glomeromycetes</taxon>
        <taxon>Archaeosporales</taxon>
        <taxon>Ambisporaceae</taxon>
        <taxon>Ambispora</taxon>
    </lineage>
</organism>
<evidence type="ECO:0000313" key="3">
    <source>
        <dbReference type="Proteomes" id="UP000789831"/>
    </source>
</evidence>
<comment type="caution">
    <text evidence="2">The sequence shown here is derived from an EMBL/GenBank/DDBJ whole genome shotgun (WGS) entry which is preliminary data.</text>
</comment>
<dbReference type="Proteomes" id="UP000789831">
    <property type="component" value="Unassembled WGS sequence"/>
</dbReference>
<reference evidence="2" key="1">
    <citation type="submission" date="2021-06" db="EMBL/GenBank/DDBJ databases">
        <authorList>
            <person name="Kallberg Y."/>
            <person name="Tangrot J."/>
            <person name="Rosling A."/>
        </authorList>
    </citation>
    <scope>NUCLEOTIDE SEQUENCE</scope>
    <source>
        <strain evidence="2">MT106</strain>
    </source>
</reference>
<dbReference type="EMBL" id="CAJVPL010001688">
    <property type="protein sequence ID" value="CAG8583193.1"/>
    <property type="molecule type" value="Genomic_DNA"/>
</dbReference>
<proteinExistence type="predicted"/>
<evidence type="ECO:0000313" key="2">
    <source>
        <dbReference type="EMBL" id="CAG8583193.1"/>
    </source>
</evidence>
<protein>
    <submittedName>
        <fullName evidence="2">13091_t:CDS:1</fullName>
    </submittedName>
</protein>
<keyword evidence="3" id="KW-1185">Reference proteome</keyword>
<feature type="region of interest" description="Disordered" evidence="1">
    <location>
        <begin position="1"/>
        <end position="29"/>
    </location>
</feature>
<dbReference type="AlphaFoldDB" id="A0A9N9C1F2"/>
<sequence>MALSRSSSPAPSFELDLNKLNSSNSETESSTTTFHLIITKNIRKNLNNIFSGQAEETISTSTGLTNEEDAIFVKMWANN</sequence>
<gene>
    <name evidence="2" type="ORF">AGERDE_LOCUS8229</name>
</gene>